<dbReference type="Proteomes" id="UP000615455">
    <property type="component" value="Unassembled WGS sequence"/>
</dbReference>
<keyword evidence="2" id="KW-1185">Reference proteome</keyword>
<evidence type="ECO:0000313" key="1">
    <source>
        <dbReference type="EMBL" id="GGI43056.1"/>
    </source>
</evidence>
<accession>A0ABQ2BPQ1</accession>
<proteinExistence type="predicted"/>
<organism evidence="1 2">
    <name type="scientific">Paenibacillus marchantiophytorum</name>
    <dbReference type="NCBI Taxonomy" id="1619310"/>
    <lineage>
        <taxon>Bacteria</taxon>
        <taxon>Bacillati</taxon>
        <taxon>Bacillota</taxon>
        <taxon>Bacilli</taxon>
        <taxon>Bacillales</taxon>
        <taxon>Paenibacillaceae</taxon>
        <taxon>Paenibacillus</taxon>
    </lineage>
</organism>
<evidence type="ECO:0008006" key="3">
    <source>
        <dbReference type="Google" id="ProtNLM"/>
    </source>
</evidence>
<evidence type="ECO:0000313" key="2">
    <source>
        <dbReference type="Proteomes" id="UP000615455"/>
    </source>
</evidence>
<comment type="caution">
    <text evidence="1">The sequence shown here is derived from an EMBL/GenBank/DDBJ whole genome shotgun (WGS) entry which is preliminary data.</text>
</comment>
<sequence length="68" mass="8275">MAARTQDRFFRSVRVALFKNCKFLDEAQAYAETWFSNWRRDLFKWPTVRLNTEEHDGRKSKENKKTSM</sequence>
<dbReference type="EMBL" id="BMHE01000001">
    <property type="protein sequence ID" value="GGI43056.1"/>
    <property type="molecule type" value="Genomic_DNA"/>
</dbReference>
<reference evidence="2" key="1">
    <citation type="journal article" date="2019" name="Int. J. Syst. Evol. Microbiol.">
        <title>The Global Catalogue of Microorganisms (GCM) 10K type strain sequencing project: providing services to taxonomists for standard genome sequencing and annotation.</title>
        <authorList>
            <consortium name="The Broad Institute Genomics Platform"/>
            <consortium name="The Broad Institute Genome Sequencing Center for Infectious Disease"/>
            <person name="Wu L."/>
            <person name="Ma J."/>
        </authorList>
    </citation>
    <scope>NUCLEOTIDE SEQUENCE [LARGE SCALE GENOMIC DNA]</scope>
    <source>
        <strain evidence="2">CGMCC 1.15043</strain>
    </source>
</reference>
<gene>
    <name evidence="1" type="ORF">GCM10008018_00140</name>
</gene>
<name>A0ABQ2BPQ1_9BACL</name>
<protein>
    <recommendedName>
        <fullName evidence="3">Integrase catalytic domain-containing protein</fullName>
    </recommendedName>
</protein>